<feature type="compositionally biased region" description="Basic and acidic residues" evidence="1">
    <location>
        <begin position="676"/>
        <end position="685"/>
    </location>
</feature>
<protein>
    <submittedName>
        <fullName evidence="3">Uncharacterized protein</fullName>
    </submittedName>
</protein>
<feature type="region of interest" description="Disordered" evidence="1">
    <location>
        <begin position="765"/>
        <end position="822"/>
    </location>
</feature>
<reference evidence="3" key="2">
    <citation type="journal article" date="2018" name="Environ. Sci. Technol.">
        <title>The Toxicogenome of Hyalella azteca: A Model for Sediment Ecotoxicology and Evolutionary Toxicology.</title>
        <authorList>
            <person name="Poynton H.C."/>
            <person name="Hasenbein S."/>
            <person name="Benoit J.B."/>
            <person name="Sepulveda M.S."/>
            <person name="Poelchau M.F."/>
            <person name="Hughes D.S.T."/>
            <person name="Murali S.C."/>
            <person name="Chen S."/>
            <person name="Glastad K.M."/>
            <person name="Goodisman M.A.D."/>
            <person name="Werren J.H."/>
            <person name="Vineis J.H."/>
            <person name="Bowen J.L."/>
            <person name="Friedrich M."/>
            <person name="Jones J."/>
            <person name="Robertson H.M."/>
            <person name="Feyereisen R."/>
            <person name="Mechler-Hickson A."/>
            <person name="Mathers N."/>
            <person name="Lee C.E."/>
            <person name="Colbourne J.K."/>
            <person name="Biales A."/>
            <person name="Johnston J.S."/>
            <person name="Wellborn G.A."/>
            <person name="Rosendale A.J."/>
            <person name="Cridge A.G."/>
            <person name="Munoz-Torres M.C."/>
            <person name="Bain P.A."/>
            <person name="Manny A.R."/>
            <person name="Major K.M."/>
            <person name="Lambert F.N."/>
            <person name="Vulpe C.D."/>
            <person name="Tuck P."/>
            <person name="Blalock B.J."/>
            <person name="Lin Y.Y."/>
            <person name="Smith M.E."/>
            <person name="Ochoa-Acuna H."/>
            <person name="Chen M.M."/>
            <person name="Childers C.P."/>
            <person name="Qu J."/>
            <person name="Dugan S."/>
            <person name="Lee S.L."/>
            <person name="Chao H."/>
            <person name="Dinh H."/>
            <person name="Han Y."/>
            <person name="Doddapaneni H."/>
            <person name="Worley K.C."/>
            <person name="Muzny D.M."/>
            <person name="Gibbs R.A."/>
            <person name="Richards S."/>
        </authorList>
    </citation>
    <scope>NUCLEOTIDE SEQUENCE</scope>
    <source>
        <strain evidence="3">HAZT.00-mixed</strain>
        <tissue evidence="3">Whole organism</tissue>
    </source>
</reference>
<feature type="region of interest" description="Disordered" evidence="1">
    <location>
        <begin position="1066"/>
        <end position="1113"/>
    </location>
</feature>
<keyword evidence="2" id="KW-0812">Transmembrane</keyword>
<keyword evidence="2" id="KW-0472">Membrane</keyword>
<dbReference type="Proteomes" id="UP000711488">
    <property type="component" value="Unassembled WGS sequence"/>
</dbReference>
<feature type="region of interest" description="Disordered" evidence="1">
    <location>
        <begin position="117"/>
        <end position="186"/>
    </location>
</feature>
<reference evidence="3" key="1">
    <citation type="submission" date="2014-08" db="EMBL/GenBank/DDBJ databases">
        <authorList>
            <person name="Murali S."/>
            <person name="Richards S."/>
            <person name="Bandaranaike D."/>
            <person name="Bellair M."/>
            <person name="Blankenburg K."/>
            <person name="Chao H."/>
            <person name="Dinh H."/>
            <person name="Doddapaneni H."/>
            <person name="Dugan-Rocha S."/>
            <person name="Elkadiri S."/>
            <person name="Gnanaolivu R."/>
            <person name="Hughes D."/>
            <person name="Lee S."/>
            <person name="Li M."/>
            <person name="Ming W."/>
            <person name="Munidasa M."/>
            <person name="Muniz J."/>
            <person name="Nguyen L."/>
            <person name="Osuji N."/>
            <person name="Pu L.-L."/>
            <person name="Puazo M."/>
            <person name="Skinner E."/>
            <person name="Qu C."/>
            <person name="Quiroz J."/>
            <person name="Raj R."/>
            <person name="Weissenberger G."/>
            <person name="Xin Y."/>
            <person name="Zou X."/>
            <person name="Han Y."/>
            <person name="Worley K."/>
            <person name="Muzny D."/>
            <person name="Gibbs R."/>
        </authorList>
    </citation>
    <scope>NUCLEOTIDE SEQUENCE</scope>
    <source>
        <strain evidence="3">HAZT.00-mixed</strain>
        <tissue evidence="3">Whole organism</tissue>
    </source>
</reference>
<comment type="caution">
    <text evidence="3">The sequence shown here is derived from an EMBL/GenBank/DDBJ whole genome shotgun (WGS) entry which is preliminary data.</text>
</comment>
<dbReference type="EMBL" id="JQDR03005355">
    <property type="protein sequence ID" value="KAA0201594.1"/>
    <property type="molecule type" value="Genomic_DNA"/>
</dbReference>
<evidence type="ECO:0000313" key="3">
    <source>
        <dbReference type="EMBL" id="KAA0201594.1"/>
    </source>
</evidence>
<accession>A0A6A0H8J8</accession>
<feature type="compositionally biased region" description="Basic and acidic residues" evidence="1">
    <location>
        <begin position="139"/>
        <end position="158"/>
    </location>
</feature>
<feature type="region of interest" description="Disordered" evidence="1">
    <location>
        <begin position="267"/>
        <end position="297"/>
    </location>
</feature>
<evidence type="ECO:0000256" key="1">
    <source>
        <dbReference type="SAM" id="MobiDB-lite"/>
    </source>
</evidence>
<evidence type="ECO:0000256" key="2">
    <source>
        <dbReference type="SAM" id="Phobius"/>
    </source>
</evidence>
<sequence>MRAQEGPFSSGPNVTAPDAWGRRCGAVTTFRSRENPTLNLADHNHSPTKSPQFTGEGPKLTKNVHKKREKNDGMQPPRPPDRQSNNSGPGGGLLGGAAPLCTAQKWRQELDDVLALAPRRPSPPMGTLSRGRAVGDAVNDDKNEDKSRGRSGDGKDLSQKYSLNNQTSSVTRARKPPPPPPLPTHLNLSAAARHAIAAIALRRNCALVGEMESCGPKMAASKNKKAASRNKLADLHAVEFSFTSEEDQTEKNKSLGKTLVVHRLPQTHYNDEPEPHGVDSKTGGEQHFRTPNDSQTWVEQHYRTPRPPSAVNGKPEAPQRRAEKIFFSGGGEFERTNHKMGSIESTTLLATASVATPTAASAVPSTVVSVVPSTAASAVPSTATTAVPSSAASVVPSTAASVLQSTAASEVPLPAASAVPSTAISVTPSTIVSVAPSPSFSKNPISAAGAKDDVADVCSNDGPQRRMRMGVTSVEGYRDMIRRLKHAQLNAGAAGRDEKVGAKESEGKYETVTDEPFSERMPSVTQPCGATSSPINGINSQTRGQDTPAIGMVIPISCPSMWTGQEWSDKVRTERAVSSDQNTDTTMFNEHKKNHVSKVDILQSNSDSVTCLIQGDDNHVCNTALQNGGWVGSANTHSTAMRYPMNTCVINLTNVNAEIENKKNHNKKGSGNNDQSDTKGDEKPIIDTERVKTSIVEPWGEKRTSSWHLPKDERGDNGFNLCSRNSKIQKNEAINRMAKNFLEMETEMMKNKLCRKESILDLPVPSLQPKLGTKGNQTGNNMPPRGRSGRHSHYGGSTEDNQDDECEAGKTSKGREAVEGVGEKGVRKIRGYVTGTTAGGTDEVAVEKGEVSPGGRNWDVKEGEVPSKMKEKAEGKKESGKREKWTDGFQKGNVPEKSEPGRTGNGSTGEMKWPKEEWIEVSEQPYEYLHQATSRIGVTSEPSIGSNVRQPGAPGCERVTDTFAGDAMHEYNVMTVRTSSHNSKAYGQQRNNVTGMMTSSRSSGADKDLRVHDEDKPQGFVPRTGSPCQGFQKKTNFVTNNFAATKNSSERPTLTNAQLTLNAVKPQKTGKSRIVPSPTRITRLPNVAPNREGRNNDHLKEGSLRHESSSNQPVNEMTSIFSKFQPSIITDDGSVSLTKKIDVDELKTRVANAAVGAGGLSTELAANQGTKSANKTDNSIRTSNTGAACRDILRKSQPRSGPESGKSQEVRSWGIILAVVVWVATVAVVVWVTTVAVVVWVTTWQWWYG</sequence>
<feature type="region of interest" description="Disordered" evidence="1">
    <location>
        <begin position="1"/>
        <end position="100"/>
    </location>
</feature>
<keyword evidence="2" id="KW-1133">Transmembrane helix</keyword>
<feature type="compositionally biased region" description="Basic and acidic residues" evidence="1">
    <location>
        <begin position="269"/>
        <end position="290"/>
    </location>
</feature>
<feature type="compositionally biased region" description="Polar residues" evidence="1">
    <location>
        <begin position="523"/>
        <end position="538"/>
    </location>
</feature>
<feature type="region of interest" description="Disordered" evidence="1">
    <location>
        <begin position="661"/>
        <end position="685"/>
    </location>
</feature>
<dbReference type="AlphaFoldDB" id="A0A6A0H8J8"/>
<name>A0A6A0H8J8_HYAAZ</name>
<gene>
    <name evidence="3" type="ORF">HAZT_HAZT003158</name>
</gene>
<feature type="region of interest" description="Disordered" evidence="1">
    <location>
        <begin position="492"/>
        <end position="538"/>
    </location>
</feature>
<organism evidence="3">
    <name type="scientific">Hyalella azteca</name>
    <name type="common">Amphipod</name>
    <dbReference type="NCBI Taxonomy" id="294128"/>
    <lineage>
        <taxon>Eukaryota</taxon>
        <taxon>Metazoa</taxon>
        <taxon>Ecdysozoa</taxon>
        <taxon>Arthropoda</taxon>
        <taxon>Crustacea</taxon>
        <taxon>Multicrustacea</taxon>
        <taxon>Malacostraca</taxon>
        <taxon>Eumalacostraca</taxon>
        <taxon>Peracarida</taxon>
        <taxon>Amphipoda</taxon>
        <taxon>Senticaudata</taxon>
        <taxon>Talitrida</taxon>
        <taxon>Talitroidea</taxon>
        <taxon>Hyalellidae</taxon>
        <taxon>Hyalella</taxon>
    </lineage>
</organism>
<feature type="compositionally biased region" description="Basic and acidic residues" evidence="1">
    <location>
        <begin position="1091"/>
        <end position="1108"/>
    </location>
</feature>
<feature type="compositionally biased region" description="Basic and acidic residues" evidence="1">
    <location>
        <begin position="495"/>
        <end position="511"/>
    </location>
</feature>
<feature type="compositionally biased region" description="Polar residues" evidence="1">
    <location>
        <begin position="159"/>
        <end position="171"/>
    </location>
</feature>
<feature type="compositionally biased region" description="Basic and acidic residues" evidence="1">
    <location>
        <begin position="858"/>
        <end position="886"/>
    </location>
</feature>
<feature type="transmembrane region" description="Helical" evidence="2">
    <location>
        <begin position="1213"/>
        <end position="1241"/>
    </location>
</feature>
<feature type="compositionally biased region" description="Basic and acidic residues" evidence="1">
    <location>
        <begin position="807"/>
        <end position="822"/>
    </location>
</feature>
<reference evidence="3" key="3">
    <citation type="submission" date="2019-06" db="EMBL/GenBank/DDBJ databases">
        <authorList>
            <person name="Poynton C."/>
            <person name="Hasenbein S."/>
            <person name="Benoit J.B."/>
            <person name="Sepulveda M.S."/>
            <person name="Poelchau M.F."/>
            <person name="Murali S.C."/>
            <person name="Chen S."/>
            <person name="Glastad K.M."/>
            <person name="Werren J.H."/>
            <person name="Vineis J.H."/>
            <person name="Bowen J.L."/>
            <person name="Friedrich M."/>
            <person name="Jones J."/>
            <person name="Robertson H.M."/>
            <person name="Feyereisen R."/>
            <person name="Mechler-Hickson A."/>
            <person name="Mathers N."/>
            <person name="Lee C.E."/>
            <person name="Colbourne J.K."/>
            <person name="Biales A."/>
            <person name="Johnston J.S."/>
            <person name="Wellborn G.A."/>
            <person name="Rosendale A.J."/>
            <person name="Cridge A.G."/>
            <person name="Munoz-Torres M.C."/>
            <person name="Bain P.A."/>
            <person name="Manny A.R."/>
            <person name="Major K.M."/>
            <person name="Lambert F.N."/>
            <person name="Vulpe C.D."/>
            <person name="Tuck P."/>
            <person name="Blalock B.J."/>
            <person name="Lin Y.-Y."/>
            <person name="Smith M.E."/>
            <person name="Ochoa-Acuna H."/>
            <person name="Chen M.-J.M."/>
            <person name="Childers C.P."/>
            <person name="Qu J."/>
            <person name="Dugan S."/>
            <person name="Lee S.L."/>
            <person name="Chao H."/>
            <person name="Dinh H."/>
            <person name="Han Y."/>
            <person name="Doddapaneni H."/>
            <person name="Worley K.C."/>
            <person name="Muzny D.M."/>
            <person name="Gibbs R.A."/>
            <person name="Richards S."/>
        </authorList>
    </citation>
    <scope>NUCLEOTIDE SEQUENCE</scope>
    <source>
        <strain evidence="3">HAZT.00-mixed</strain>
        <tissue evidence="3">Whole organism</tissue>
    </source>
</reference>
<proteinExistence type="predicted"/>
<feature type="region of interest" description="Disordered" evidence="1">
    <location>
        <begin position="849"/>
        <end position="911"/>
    </location>
</feature>